<name>A0A8K0WM36_9HYPO</name>
<dbReference type="Pfam" id="PF05199">
    <property type="entry name" value="GMC_oxred_C"/>
    <property type="match status" value="1"/>
</dbReference>
<keyword evidence="5" id="KW-0732">Signal</keyword>
<gene>
    <name evidence="8" type="ORF">B0I35DRAFT_443920</name>
</gene>
<feature type="chain" id="PRO_5035469543" evidence="5">
    <location>
        <begin position="20"/>
        <end position="620"/>
    </location>
</feature>
<keyword evidence="3 4" id="KW-0274">FAD</keyword>
<dbReference type="Pfam" id="PF00732">
    <property type="entry name" value="GMC_oxred_N"/>
    <property type="match status" value="1"/>
</dbReference>
<dbReference type="PANTHER" id="PTHR11552">
    <property type="entry name" value="GLUCOSE-METHANOL-CHOLINE GMC OXIDOREDUCTASE"/>
    <property type="match status" value="1"/>
</dbReference>
<dbReference type="InterPro" id="IPR036188">
    <property type="entry name" value="FAD/NAD-bd_sf"/>
</dbReference>
<keyword evidence="4" id="KW-0285">Flavoprotein</keyword>
<comment type="similarity">
    <text evidence="1 4">Belongs to the GMC oxidoreductase family.</text>
</comment>
<evidence type="ECO:0000256" key="2">
    <source>
        <dbReference type="PIRSR" id="PIRSR000137-1"/>
    </source>
</evidence>
<feature type="active site" description="Proton donor" evidence="2">
    <location>
        <position position="555"/>
    </location>
</feature>
<evidence type="ECO:0000256" key="1">
    <source>
        <dbReference type="ARBA" id="ARBA00010790"/>
    </source>
</evidence>
<dbReference type="GO" id="GO:0044550">
    <property type="term" value="P:secondary metabolite biosynthetic process"/>
    <property type="evidence" value="ECO:0007669"/>
    <property type="project" value="TreeGrafter"/>
</dbReference>
<dbReference type="GO" id="GO:0050660">
    <property type="term" value="F:flavin adenine dinucleotide binding"/>
    <property type="evidence" value="ECO:0007669"/>
    <property type="project" value="InterPro"/>
</dbReference>
<dbReference type="PIRSF" id="PIRSF000137">
    <property type="entry name" value="Alcohol_oxidase"/>
    <property type="match status" value="1"/>
</dbReference>
<evidence type="ECO:0000256" key="4">
    <source>
        <dbReference type="RuleBase" id="RU003968"/>
    </source>
</evidence>
<evidence type="ECO:0000313" key="9">
    <source>
        <dbReference type="Proteomes" id="UP000813444"/>
    </source>
</evidence>
<feature type="binding site" evidence="3">
    <location>
        <begin position="49"/>
        <end position="50"/>
    </location>
    <ligand>
        <name>FAD</name>
        <dbReference type="ChEBI" id="CHEBI:57692"/>
    </ligand>
</feature>
<keyword evidence="9" id="KW-1185">Reference proteome</keyword>
<dbReference type="PROSITE" id="PS00623">
    <property type="entry name" value="GMC_OXRED_1"/>
    <property type="match status" value="1"/>
</dbReference>
<dbReference type="InterPro" id="IPR007867">
    <property type="entry name" value="GMC_OxRtase_C"/>
</dbReference>
<dbReference type="SUPFAM" id="SSF54373">
    <property type="entry name" value="FAD-linked reductases, C-terminal domain"/>
    <property type="match status" value="1"/>
</dbReference>
<feature type="domain" description="Glucose-methanol-choline oxidoreductase N-terminal" evidence="7">
    <location>
        <begin position="302"/>
        <end position="316"/>
    </location>
</feature>
<dbReference type="OrthoDB" id="269227at2759"/>
<dbReference type="PANTHER" id="PTHR11552:SF115">
    <property type="entry name" value="DEHYDROGENASE XPTC-RELATED"/>
    <property type="match status" value="1"/>
</dbReference>
<evidence type="ECO:0000259" key="7">
    <source>
        <dbReference type="PROSITE" id="PS00624"/>
    </source>
</evidence>
<feature type="active site" description="Proton acceptor" evidence="2">
    <location>
        <position position="598"/>
    </location>
</feature>
<protein>
    <submittedName>
        <fullName evidence="8">GMC oxidoreductase</fullName>
    </submittedName>
</protein>
<dbReference type="SUPFAM" id="SSF51905">
    <property type="entry name" value="FAD/NAD(P)-binding domain"/>
    <property type="match status" value="1"/>
</dbReference>
<dbReference type="Gene3D" id="3.50.50.60">
    <property type="entry name" value="FAD/NAD(P)-binding domain"/>
    <property type="match status" value="1"/>
</dbReference>
<dbReference type="Gene3D" id="3.30.560.10">
    <property type="entry name" value="Glucose Oxidase, domain 3"/>
    <property type="match status" value="1"/>
</dbReference>
<organism evidence="8 9">
    <name type="scientific">Stachybotrys elegans</name>
    <dbReference type="NCBI Taxonomy" id="80388"/>
    <lineage>
        <taxon>Eukaryota</taxon>
        <taxon>Fungi</taxon>
        <taxon>Dikarya</taxon>
        <taxon>Ascomycota</taxon>
        <taxon>Pezizomycotina</taxon>
        <taxon>Sordariomycetes</taxon>
        <taxon>Hypocreomycetidae</taxon>
        <taxon>Hypocreales</taxon>
        <taxon>Stachybotryaceae</taxon>
        <taxon>Stachybotrys</taxon>
    </lineage>
</organism>
<sequence>MLRQPLTRLLLGLAPLLRAGFCTSSASGVKRELGSIRAEYDYIVIGGGTSGLVVASRLSENANSTVLVVEYGDFANTINVTVPYFTTLDQTPRLYSMTSVPQVHLSNREQGLRTGRVVGGGSTVNGMAWDRGSAIDYDSWEKLGNPSWNWKTMLRYFRKSSQFAPPADEYVQRYGYNWSSAAYGNGPIHVGFPAWQWPAAGVEASAWANDMDVPVLADGANGQNVGLAWLPQNSDGIQAVRSSAETAYYQPASRRPNLHLLVRHYGAAVKFEGNSTVGVEITSHDDSDSRFIASKNVVLAAGTVNTPRILQLSGIGPAKLLQSLDIDVIVDAPGVGANFQDHSSFFVFYQFNNDSNPSSDSMNDPAFYDAAWEEYTANKTGPFSHGWGNHIVFASLQDLDNDFLQIADALGEQEPLAYLPATYAENPSLLKGFIRQSKVMQSQLRSPEAGVVEITFGGAPSVIAALQKPLSRGTISINTTNANPNMAPLIDFNTNANPVDMIMIRRALQKIRTFMASDTVAVLAPVELSPGPTVQSDVEIEAAMRDSLLRSSFDHPVGTAAMMPRDEGGVVDASLRVYGVEGLWVVDASIMPILIAAHTQATVYAVAEYASELIRSHGQK</sequence>
<comment type="caution">
    <text evidence="8">The sequence shown here is derived from an EMBL/GenBank/DDBJ whole genome shotgun (WGS) entry which is preliminary data.</text>
</comment>
<evidence type="ECO:0000313" key="8">
    <source>
        <dbReference type="EMBL" id="KAH7305511.1"/>
    </source>
</evidence>
<dbReference type="EMBL" id="JAGPNK010000018">
    <property type="protein sequence ID" value="KAH7305511.1"/>
    <property type="molecule type" value="Genomic_DNA"/>
</dbReference>
<dbReference type="InterPro" id="IPR000172">
    <property type="entry name" value="GMC_OxRdtase_N"/>
</dbReference>
<proteinExistence type="inferred from homology"/>
<dbReference type="GO" id="GO:0016614">
    <property type="term" value="F:oxidoreductase activity, acting on CH-OH group of donors"/>
    <property type="evidence" value="ECO:0007669"/>
    <property type="project" value="InterPro"/>
</dbReference>
<dbReference type="PROSITE" id="PS00624">
    <property type="entry name" value="GMC_OXRED_2"/>
    <property type="match status" value="1"/>
</dbReference>
<evidence type="ECO:0000256" key="3">
    <source>
        <dbReference type="PIRSR" id="PIRSR000137-2"/>
    </source>
</evidence>
<feature type="domain" description="Glucose-methanol-choline oxidoreductase N-terminal" evidence="6">
    <location>
        <begin position="115"/>
        <end position="138"/>
    </location>
</feature>
<evidence type="ECO:0000256" key="5">
    <source>
        <dbReference type="SAM" id="SignalP"/>
    </source>
</evidence>
<dbReference type="Proteomes" id="UP000813444">
    <property type="component" value="Unassembled WGS sequence"/>
</dbReference>
<comment type="cofactor">
    <cofactor evidence="3">
        <name>FAD</name>
        <dbReference type="ChEBI" id="CHEBI:57692"/>
    </cofactor>
</comment>
<dbReference type="AlphaFoldDB" id="A0A8K0WM36"/>
<reference evidence="8" key="1">
    <citation type="journal article" date="2021" name="Nat. Commun.">
        <title>Genetic determinants of endophytism in the Arabidopsis root mycobiome.</title>
        <authorList>
            <person name="Mesny F."/>
            <person name="Miyauchi S."/>
            <person name="Thiergart T."/>
            <person name="Pickel B."/>
            <person name="Atanasova L."/>
            <person name="Karlsson M."/>
            <person name="Huettel B."/>
            <person name="Barry K.W."/>
            <person name="Haridas S."/>
            <person name="Chen C."/>
            <person name="Bauer D."/>
            <person name="Andreopoulos W."/>
            <person name="Pangilinan J."/>
            <person name="LaButti K."/>
            <person name="Riley R."/>
            <person name="Lipzen A."/>
            <person name="Clum A."/>
            <person name="Drula E."/>
            <person name="Henrissat B."/>
            <person name="Kohler A."/>
            <person name="Grigoriev I.V."/>
            <person name="Martin F.M."/>
            <person name="Hacquard S."/>
        </authorList>
    </citation>
    <scope>NUCLEOTIDE SEQUENCE</scope>
    <source>
        <strain evidence="8">MPI-CAGE-CH-0235</strain>
    </source>
</reference>
<feature type="signal peptide" evidence="5">
    <location>
        <begin position="1"/>
        <end position="19"/>
    </location>
</feature>
<dbReference type="InterPro" id="IPR012132">
    <property type="entry name" value="GMC_OxRdtase"/>
</dbReference>
<evidence type="ECO:0000259" key="6">
    <source>
        <dbReference type="PROSITE" id="PS00623"/>
    </source>
</evidence>
<accession>A0A8K0WM36</accession>
<feature type="binding site" evidence="3">
    <location>
        <position position="117"/>
    </location>
    <ligand>
        <name>FAD</name>
        <dbReference type="ChEBI" id="CHEBI:57692"/>
    </ligand>
</feature>